<gene>
    <name evidence="1" type="ORF">INF35_12035</name>
</gene>
<dbReference type="PANTHER" id="PTHR28037:SF1">
    <property type="entry name" value="ALCOHOL O-ACETYLTRANSFERASE 1-RELATED"/>
    <property type="match status" value="1"/>
</dbReference>
<sequence>MADTWYRVDNVAKVFIATNSRRDPRVFRVSCTLNADIDGASLDEALRLTARQFPNFQVTLHRGLFWNYLESTRKEPHAEPETLAPCAPVYGPELRNELLYRVSYYGPRIHVEMFHALSDGNGGLIFLKALVCQYLKLLEPEKLAHVVPESVAPAADLAQDSFRQFYGARGGRGERAPRAYRMRGAKLPYDQTQFFEAHLNVKQLLTRARADGVTLTSWLGARLMLAIHAETPQLERRRPVVISLPVNLRNYYPSETARNFFNSIRVGHVFDGTETAQSLAAAFDATLKYELSEERVKARMDSFEQLEHMPGIKPVPLFIKNKTVGLFTWRENQRVTATLSNLGAIKTPPELDPWLRGFTAMASTSTMFVCVSSWHDDLVLGISSAYRGTGVLRRFLGDMAKDGLDVTLYATEVNNG</sequence>
<dbReference type="InterPro" id="IPR023213">
    <property type="entry name" value="CAT-like_dom_sf"/>
</dbReference>
<dbReference type="EMBL" id="JADCKC010000003">
    <property type="protein sequence ID" value="MBE5038517.1"/>
    <property type="molecule type" value="Genomic_DNA"/>
</dbReference>
<name>A0ABR9R6J4_9FIRM</name>
<organism evidence="1 2">
    <name type="scientific">Gemmiger gallinarum</name>
    <dbReference type="NCBI Taxonomy" id="2779354"/>
    <lineage>
        <taxon>Bacteria</taxon>
        <taxon>Bacillati</taxon>
        <taxon>Bacillota</taxon>
        <taxon>Clostridia</taxon>
        <taxon>Eubacteriales</taxon>
        <taxon>Gemmiger</taxon>
    </lineage>
</organism>
<keyword evidence="2" id="KW-1185">Reference proteome</keyword>
<reference evidence="1 2" key="1">
    <citation type="submission" date="2020-10" db="EMBL/GenBank/DDBJ databases">
        <title>ChiBAC.</title>
        <authorList>
            <person name="Zenner C."/>
            <person name="Hitch T.C.A."/>
            <person name="Clavel T."/>
        </authorList>
    </citation>
    <scope>NUCLEOTIDE SEQUENCE [LARGE SCALE GENOMIC DNA]</scope>
    <source>
        <strain evidence="1 2">DSM 109015</strain>
    </source>
</reference>
<dbReference type="Proteomes" id="UP000768567">
    <property type="component" value="Unassembled WGS sequence"/>
</dbReference>
<evidence type="ECO:0000313" key="2">
    <source>
        <dbReference type="Proteomes" id="UP000768567"/>
    </source>
</evidence>
<accession>A0ABR9R6J4</accession>
<protein>
    <recommendedName>
        <fullName evidence="3">Alcohol acetyltransferase</fullName>
    </recommendedName>
</protein>
<proteinExistence type="predicted"/>
<dbReference type="PANTHER" id="PTHR28037">
    <property type="entry name" value="ALCOHOL O-ACETYLTRANSFERASE 1-RELATED"/>
    <property type="match status" value="1"/>
</dbReference>
<comment type="caution">
    <text evidence="1">The sequence shown here is derived from an EMBL/GenBank/DDBJ whole genome shotgun (WGS) entry which is preliminary data.</text>
</comment>
<evidence type="ECO:0000313" key="1">
    <source>
        <dbReference type="EMBL" id="MBE5038517.1"/>
    </source>
</evidence>
<evidence type="ECO:0008006" key="3">
    <source>
        <dbReference type="Google" id="ProtNLM"/>
    </source>
</evidence>
<dbReference type="Gene3D" id="3.30.559.30">
    <property type="entry name" value="Nonribosomal peptide synthetase, condensation domain"/>
    <property type="match status" value="1"/>
</dbReference>
<dbReference type="RefSeq" id="WP_193502726.1">
    <property type="nucleotide sequence ID" value="NZ_JADCKC010000003.1"/>
</dbReference>
<dbReference type="Gene3D" id="3.30.559.10">
    <property type="entry name" value="Chloramphenicol acetyltransferase-like domain"/>
    <property type="match status" value="1"/>
</dbReference>
<dbReference type="InterPro" id="IPR052058">
    <property type="entry name" value="Alcohol_O-acetyltransferase"/>
</dbReference>